<dbReference type="InterPro" id="IPR013083">
    <property type="entry name" value="Znf_RING/FYVE/PHD"/>
</dbReference>
<evidence type="ECO:0000256" key="13">
    <source>
        <dbReference type="ARBA" id="ARBA00024209"/>
    </source>
</evidence>
<keyword evidence="6 16" id="KW-0812">Transmembrane</keyword>
<dbReference type="FunFam" id="3.30.40.10:FF:000233">
    <property type="entry name" value="RING-H2 finger protein ATL54"/>
    <property type="match status" value="1"/>
</dbReference>
<gene>
    <name evidence="18" type="ORF">QN277_024748</name>
</gene>
<keyword evidence="19" id="KW-1185">Reference proteome</keyword>
<feature type="transmembrane region" description="Helical" evidence="16">
    <location>
        <begin position="72"/>
        <end position="92"/>
    </location>
</feature>
<protein>
    <recommendedName>
        <fullName evidence="4">RING-type E3 ubiquitin transferase</fullName>
        <ecNumber evidence="4">2.3.2.27</ecNumber>
    </recommendedName>
</protein>
<dbReference type="GO" id="GO:0016020">
    <property type="term" value="C:membrane"/>
    <property type="evidence" value="ECO:0007669"/>
    <property type="project" value="UniProtKB-SubCell"/>
</dbReference>
<evidence type="ECO:0000259" key="17">
    <source>
        <dbReference type="PROSITE" id="PS50089"/>
    </source>
</evidence>
<dbReference type="CDD" id="cd16461">
    <property type="entry name" value="RING-H2_EL5-like"/>
    <property type="match status" value="1"/>
</dbReference>
<evidence type="ECO:0000256" key="11">
    <source>
        <dbReference type="ARBA" id="ARBA00022989"/>
    </source>
</evidence>
<evidence type="ECO:0000256" key="9">
    <source>
        <dbReference type="ARBA" id="ARBA00022786"/>
    </source>
</evidence>
<keyword evidence="7" id="KW-0479">Metal-binding</keyword>
<dbReference type="Proteomes" id="UP001293593">
    <property type="component" value="Unassembled WGS sequence"/>
</dbReference>
<accession>A0AAE1MNG4</accession>
<evidence type="ECO:0000256" key="8">
    <source>
        <dbReference type="ARBA" id="ARBA00022771"/>
    </source>
</evidence>
<dbReference type="GO" id="GO:0008270">
    <property type="term" value="F:zinc ion binding"/>
    <property type="evidence" value="ECO:0007669"/>
    <property type="project" value="UniProtKB-KW"/>
</dbReference>
<dbReference type="EC" id="2.3.2.27" evidence="4"/>
<feature type="domain" description="RING-type" evidence="17">
    <location>
        <begin position="155"/>
        <end position="197"/>
    </location>
</feature>
<dbReference type="SUPFAM" id="SSF57850">
    <property type="entry name" value="RING/U-box"/>
    <property type="match status" value="1"/>
</dbReference>
<evidence type="ECO:0000256" key="4">
    <source>
        <dbReference type="ARBA" id="ARBA00012483"/>
    </source>
</evidence>
<dbReference type="PANTHER" id="PTHR46913">
    <property type="entry name" value="RING-H2 FINGER PROTEIN ATL16"/>
    <property type="match status" value="1"/>
</dbReference>
<dbReference type="EMBL" id="JAWXYG010000007">
    <property type="protein sequence ID" value="KAK4268043.1"/>
    <property type="molecule type" value="Genomic_DNA"/>
</dbReference>
<comment type="caution">
    <text evidence="18">The sequence shown here is derived from an EMBL/GenBank/DDBJ whole genome shotgun (WGS) entry which is preliminary data.</text>
</comment>
<keyword evidence="10" id="KW-0862">Zinc</keyword>
<evidence type="ECO:0000313" key="19">
    <source>
        <dbReference type="Proteomes" id="UP001293593"/>
    </source>
</evidence>
<dbReference type="GO" id="GO:0061630">
    <property type="term" value="F:ubiquitin protein ligase activity"/>
    <property type="evidence" value="ECO:0007669"/>
    <property type="project" value="UniProtKB-EC"/>
</dbReference>
<comment type="subcellular location">
    <subcellularLocation>
        <location evidence="2">Membrane</location>
        <topology evidence="2">Single-pass membrane protein</topology>
    </subcellularLocation>
</comment>
<dbReference type="AlphaFoldDB" id="A0AAE1MNG4"/>
<evidence type="ECO:0000256" key="5">
    <source>
        <dbReference type="ARBA" id="ARBA00022679"/>
    </source>
</evidence>
<comment type="similarity">
    <text evidence="13">Belongs to the RING-type zinc finger family. ATL subfamily.</text>
</comment>
<comment type="pathway">
    <text evidence="3">Protein modification; protein ubiquitination.</text>
</comment>
<dbReference type="PROSITE" id="PS50089">
    <property type="entry name" value="ZF_RING_2"/>
    <property type="match status" value="1"/>
</dbReference>
<dbReference type="PANTHER" id="PTHR46913:SF22">
    <property type="entry name" value="RING-TYPE E3 UBIQUITIN TRANSFERASE"/>
    <property type="match status" value="1"/>
</dbReference>
<dbReference type="GO" id="GO:0016567">
    <property type="term" value="P:protein ubiquitination"/>
    <property type="evidence" value="ECO:0007669"/>
    <property type="project" value="InterPro"/>
</dbReference>
<evidence type="ECO:0000256" key="15">
    <source>
        <dbReference type="SAM" id="MobiDB-lite"/>
    </source>
</evidence>
<evidence type="ECO:0000256" key="3">
    <source>
        <dbReference type="ARBA" id="ARBA00004906"/>
    </source>
</evidence>
<feature type="region of interest" description="Disordered" evidence="15">
    <location>
        <begin position="275"/>
        <end position="300"/>
    </location>
</feature>
<evidence type="ECO:0000256" key="6">
    <source>
        <dbReference type="ARBA" id="ARBA00022692"/>
    </source>
</evidence>
<evidence type="ECO:0000256" key="7">
    <source>
        <dbReference type="ARBA" id="ARBA00022723"/>
    </source>
</evidence>
<evidence type="ECO:0000313" key="18">
    <source>
        <dbReference type="EMBL" id="KAK4268043.1"/>
    </source>
</evidence>
<evidence type="ECO:0000256" key="16">
    <source>
        <dbReference type="SAM" id="Phobius"/>
    </source>
</evidence>
<reference evidence="18" key="1">
    <citation type="submission" date="2023-10" db="EMBL/GenBank/DDBJ databases">
        <title>Chromosome-level genome of the transformable northern wattle, Acacia crassicarpa.</title>
        <authorList>
            <person name="Massaro I."/>
            <person name="Sinha N.R."/>
            <person name="Poethig S."/>
            <person name="Leichty A.R."/>
        </authorList>
    </citation>
    <scope>NUCLEOTIDE SEQUENCE</scope>
    <source>
        <strain evidence="18">Acra3RX</strain>
        <tissue evidence="18">Leaf</tissue>
    </source>
</reference>
<dbReference type="Pfam" id="PF13639">
    <property type="entry name" value="zf-RING_2"/>
    <property type="match status" value="1"/>
</dbReference>
<keyword evidence="9" id="KW-0833">Ubl conjugation pathway</keyword>
<evidence type="ECO:0000256" key="1">
    <source>
        <dbReference type="ARBA" id="ARBA00000900"/>
    </source>
</evidence>
<organism evidence="18 19">
    <name type="scientific">Acacia crassicarpa</name>
    <name type="common">northern wattle</name>
    <dbReference type="NCBI Taxonomy" id="499986"/>
    <lineage>
        <taxon>Eukaryota</taxon>
        <taxon>Viridiplantae</taxon>
        <taxon>Streptophyta</taxon>
        <taxon>Embryophyta</taxon>
        <taxon>Tracheophyta</taxon>
        <taxon>Spermatophyta</taxon>
        <taxon>Magnoliopsida</taxon>
        <taxon>eudicotyledons</taxon>
        <taxon>Gunneridae</taxon>
        <taxon>Pentapetalae</taxon>
        <taxon>rosids</taxon>
        <taxon>fabids</taxon>
        <taxon>Fabales</taxon>
        <taxon>Fabaceae</taxon>
        <taxon>Caesalpinioideae</taxon>
        <taxon>mimosoid clade</taxon>
        <taxon>Acacieae</taxon>
        <taxon>Acacia</taxon>
    </lineage>
</organism>
<evidence type="ECO:0000256" key="2">
    <source>
        <dbReference type="ARBA" id="ARBA00004167"/>
    </source>
</evidence>
<name>A0AAE1MNG4_9FABA</name>
<proteinExistence type="inferred from homology"/>
<keyword evidence="8 14" id="KW-0863">Zinc-finger</keyword>
<sequence>MGSAFLNSPYKPWTPADAVLRDCSQGICSFYCPQWCSVIYPPPPLPSLTAIGVSATAGDDDDDSSSFRLSPLIVALISILASAFVLITYYAIISRFSTRRSRIHENDSNQWVNDNDASAIQAANTGGGGLDDAVIRSITVFKYKKGDGLIEGTDCSVCLSEFQDCESLRLLPKCNHAFHLPCIDTWLRSHSSCPLCRSNIVKSNTCSSSSSGNLPNEEALRTQSVNVSALEHQFRNDTVIVIQGSEHEIQVGFAGNLGERNGIESNQGRLLLVADISRSSEDDEDEETEMGSSKQNQRGK</sequence>
<dbReference type="Gene3D" id="3.30.40.10">
    <property type="entry name" value="Zinc/RING finger domain, C3HC4 (zinc finger)"/>
    <property type="match status" value="1"/>
</dbReference>
<keyword evidence="12 16" id="KW-0472">Membrane</keyword>
<dbReference type="InterPro" id="IPR044600">
    <property type="entry name" value="ATL1/ATL16-like"/>
</dbReference>
<keyword evidence="11 16" id="KW-1133">Transmembrane helix</keyword>
<comment type="catalytic activity">
    <reaction evidence="1">
        <text>S-ubiquitinyl-[E2 ubiquitin-conjugating enzyme]-L-cysteine + [acceptor protein]-L-lysine = [E2 ubiquitin-conjugating enzyme]-L-cysteine + N(6)-ubiquitinyl-[acceptor protein]-L-lysine.</text>
        <dbReference type="EC" id="2.3.2.27"/>
    </reaction>
</comment>
<keyword evidence="5" id="KW-0808">Transferase</keyword>
<evidence type="ECO:0000256" key="12">
    <source>
        <dbReference type="ARBA" id="ARBA00023136"/>
    </source>
</evidence>
<evidence type="ECO:0000256" key="14">
    <source>
        <dbReference type="PROSITE-ProRule" id="PRU00175"/>
    </source>
</evidence>
<evidence type="ECO:0000256" key="10">
    <source>
        <dbReference type="ARBA" id="ARBA00022833"/>
    </source>
</evidence>
<dbReference type="InterPro" id="IPR001841">
    <property type="entry name" value="Znf_RING"/>
</dbReference>
<dbReference type="SMART" id="SM00184">
    <property type="entry name" value="RING"/>
    <property type="match status" value="1"/>
</dbReference>